<evidence type="ECO:0000256" key="1">
    <source>
        <dbReference type="ARBA" id="ARBA00004383"/>
    </source>
</evidence>
<protein>
    <recommendedName>
        <fullName evidence="10">Protein TonB</fullName>
    </recommendedName>
</protein>
<feature type="transmembrane region" description="Helical" evidence="10">
    <location>
        <begin position="6"/>
        <end position="25"/>
    </location>
</feature>
<dbReference type="Pfam" id="PF03544">
    <property type="entry name" value="TonB_C"/>
    <property type="match status" value="1"/>
</dbReference>
<dbReference type="GO" id="GO:0015891">
    <property type="term" value="P:siderophore transport"/>
    <property type="evidence" value="ECO:0007669"/>
    <property type="project" value="InterPro"/>
</dbReference>
<proteinExistence type="inferred from homology"/>
<keyword evidence="7 10" id="KW-0653">Protein transport</keyword>
<keyword evidence="10" id="KW-0735">Signal-anchor</keyword>
<evidence type="ECO:0000256" key="6">
    <source>
        <dbReference type="ARBA" id="ARBA00022692"/>
    </source>
</evidence>
<evidence type="ECO:0000256" key="5">
    <source>
        <dbReference type="ARBA" id="ARBA00022519"/>
    </source>
</evidence>
<name>A0A2S7K1X9_9PROT</name>
<dbReference type="InterPro" id="IPR051045">
    <property type="entry name" value="TonB-dependent_transducer"/>
</dbReference>
<organism evidence="13 14">
    <name type="scientific">Hyphococcus luteus</name>
    <dbReference type="NCBI Taxonomy" id="2058213"/>
    <lineage>
        <taxon>Bacteria</taxon>
        <taxon>Pseudomonadati</taxon>
        <taxon>Pseudomonadota</taxon>
        <taxon>Alphaproteobacteria</taxon>
        <taxon>Parvularculales</taxon>
        <taxon>Parvularculaceae</taxon>
        <taxon>Hyphococcus</taxon>
    </lineage>
</organism>
<sequence>MVLFRWALGLPFAALVTTGLFFLMAQLIKEKGGDYPPPKPALKLQITPEKKLSDPNEIKPPRETIPEKMPPTEYQFPERTGPVQTPTPRPGPAEIEPLPPGGKAVSSPVIRIPPPYPENCRSRGAEGVVIVEFDVTPEGNVVNAQVVDSANRCFNRSVLKAVSGWKYPPAAGGGMRYGLMERFNFRLEG</sequence>
<comment type="subcellular location">
    <subcellularLocation>
        <location evidence="1 10">Cell inner membrane</location>
        <topology evidence="1 10">Single-pass membrane protein</topology>
        <orientation evidence="1 10">Periplasmic side</orientation>
    </subcellularLocation>
</comment>
<evidence type="ECO:0000256" key="3">
    <source>
        <dbReference type="ARBA" id="ARBA00022448"/>
    </source>
</evidence>
<dbReference type="PROSITE" id="PS52015">
    <property type="entry name" value="TONB_CTD"/>
    <property type="match status" value="1"/>
</dbReference>
<dbReference type="GO" id="GO:0005886">
    <property type="term" value="C:plasma membrane"/>
    <property type="evidence" value="ECO:0007669"/>
    <property type="project" value="UniProtKB-SubCell"/>
</dbReference>
<comment type="caution">
    <text evidence="13">The sequence shown here is derived from an EMBL/GenBank/DDBJ whole genome shotgun (WGS) entry which is preliminary data.</text>
</comment>
<evidence type="ECO:0000256" key="4">
    <source>
        <dbReference type="ARBA" id="ARBA00022475"/>
    </source>
</evidence>
<dbReference type="GO" id="GO:0015031">
    <property type="term" value="P:protein transport"/>
    <property type="evidence" value="ECO:0007669"/>
    <property type="project" value="UniProtKB-UniRule"/>
</dbReference>
<dbReference type="NCBIfam" id="TIGR01352">
    <property type="entry name" value="tonB_Cterm"/>
    <property type="match status" value="1"/>
</dbReference>
<dbReference type="RefSeq" id="WP_104831726.1">
    <property type="nucleotide sequence ID" value="NZ_PJCH01000015.1"/>
</dbReference>
<reference evidence="13 14" key="1">
    <citation type="submission" date="2017-12" db="EMBL/GenBank/DDBJ databases">
        <authorList>
            <person name="Hurst M.R.H."/>
        </authorList>
    </citation>
    <scope>NUCLEOTIDE SEQUENCE [LARGE SCALE GENOMIC DNA]</scope>
    <source>
        <strain evidence="13 14">SY-3-19</strain>
    </source>
</reference>
<dbReference type="OrthoDB" id="7630804at2"/>
<keyword evidence="6 10" id="KW-0812">Transmembrane</keyword>
<comment type="similarity">
    <text evidence="2 10">Belongs to the TonB family.</text>
</comment>
<dbReference type="GO" id="GO:0055085">
    <property type="term" value="P:transmembrane transport"/>
    <property type="evidence" value="ECO:0007669"/>
    <property type="project" value="InterPro"/>
</dbReference>
<keyword evidence="3 10" id="KW-0813">Transport</keyword>
<keyword evidence="8 10" id="KW-1133">Transmembrane helix</keyword>
<dbReference type="Gene3D" id="3.30.2420.10">
    <property type="entry name" value="TonB"/>
    <property type="match status" value="1"/>
</dbReference>
<evidence type="ECO:0000313" key="13">
    <source>
        <dbReference type="EMBL" id="PQA86514.1"/>
    </source>
</evidence>
<feature type="region of interest" description="Disordered" evidence="11">
    <location>
        <begin position="50"/>
        <end position="94"/>
    </location>
</feature>
<keyword evidence="9 10" id="KW-0472">Membrane</keyword>
<evidence type="ECO:0000256" key="11">
    <source>
        <dbReference type="SAM" id="MobiDB-lite"/>
    </source>
</evidence>
<accession>A0A2S7K1X9</accession>
<dbReference type="GO" id="GO:0031992">
    <property type="term" value="F:energy transducer activity"/>
    <property type="evidence" value="ECO:0007669"/>
    <property type="project" value="InterPro"/>
</dbReference>
<evidence type="ECO:0000256" key="7">
    <source>
        <dbReference type="ARBA" id="ARBA00022927"/>
    </source>
</evidence>
<keyword evidence="14" id="KW-1185">Reference proteome</keyword>
<evidence type="ECO:0000313" key="14">
    <source>
        <dbReference type="Proteomes" id="UP000239504"/>
    </source>
</evidence>
<gene>
    <name evidence="13" type="ORF">CW354_19515</name>
</gene>
<feature type="compositionally biased region" description="Basic and acidic residues" evidence="11">
    <location>
        <begin position="50"/>
        <end position="66"/>
    </location>
</feature>
<evidence type="ECO:0000256" key="9">
    <source>
        <dbReference type="ARBA" id="ARBA00023136"/>
    </source>
</evidence>
<feature type="domain" description="TonB C-terminal" evidence="12">
    <location>
        <begin position="101"/>
        <end position="189"/>
    </location>
</feature>
<keyword evidence="4 10" id="KW-1003">Cell membrane</keyword>
<keyword evidence="5 10" id="KW-0997">Cell inner membrane</keyword>
<dbReference type="PANTHER" id="PTHR33446">
    <property type="entry name" value="PROTEIN TONB-RELATED"/>
    <property type="match status" value="1"/>
</dbReference>
<dbReference type="PRINTS" id="PR01374">
    <property type="entry name" value="TONBPROTEIN"/>
</dbReference>
<comment type="function">
    <text evidence="10">Interacts with outer membrane receptor proteins that carry out high-affinity binding and energy dependent uptake into the periplasmic space of specific substrates. It could act to transduce energy from the cytoplasmic membrane to specific energy-requiring processes in the outer membrane, resulting in the release into the periplasm of ligands bound by these outer membrane proteins.</text>
</comment>
<dbReference type="EMBL" id="PJCH01000015">
    <property type="protein sequence ID" value="PQA86514.1"/>
    <property type="molecule type" value="Genomic_DNA"/>
</dbReference>
<dbReference type="SUPFAM" id="SSF74653">
    <property type="entry name" value="TolA/TonB C-terminal domain"/>
    <property type="match status" value="1"/>
</dbReference>
<dbReference type="GO" id="GO:0030288">
    <property type="term" value="C:outer membrane-bounded periplasmic space"/>
    <property type="evidence" value="ECO:0007669"/>
    <property type="project" value="InterPro"/>
</dbReference>
<dbReference type="InterPro" id="IPR006260">
    <property type="entry name" value="TonB/TolA_C"/>
</dbReference>
<evidence type="ECO:0000256" key="10">
    <source>
        <dbReference type="RuleBase" id="RU362123"/>
    </source>
</evidence>
<evidence type="ECO:0000259" key="12">
    <source>
        <dbReference type="PROSITE" id="PS52015"/>
    </source>
</evidence>
<dbReference type="AlphaFoldDB" id="A0A2S7K1X9"/>
<dbReference type="Proteomes" id="UP000239504">
    <property type="component" value="Unassembled WGS sequence"/>
</dbReference>
<evidence type="ECO:0000256" key="2">
    <source>
        <dbReference type="ARBA" id="ARBA00006555"/>
    </source>
</evidence>
<dbReference type="InterPro" id="IPR003538">
    <property type="entry name" value="TonB"/>
</dbReference>
<evidence type="ECO:0000256" key="8">
    <source>
        <dbReference type="ARBA" id="ARBA00022989"/>
    </source>
</evidence>
<dbReference type="InterPro" id="IPR037682">
    <property type="entry name" value="TonB_C"/>
</dbReference>